<keyword evidence="1" id="KW-0449">Lipoprotein</keyword>
<proteinExistence type="predicted"/>
<geneLocation type="plasmid" evidence="1">
    <name>unnamed</name>
</geneLocation>
<sequence>MNKYICCLILCSMLLLYCCRNRNPIPEESNQSNGYNTTLTADEKLKINALKGGFDTIIKYLQNQLINNPNLETHAKNQYQEIVNKYSEFIEWLSNNIQKKKELADAFTIVYNFLNAKRKLQTNKISTEQIIINTINCHLQTLQNQFNVQCNNNDYAYNKIPDINTKFKLYVSFDHLLQIIHQQKTNEKSFKNIIDSLLEPAYPIAILIGTDGLEATVRKKLNDSQRQGLDSLKAALNNKTILHNFLISNKKK</sequence>
<evidence type="ECO:0000313" key="1">
    <source>
        <dbReference type="EMBL" id="QBK62700.1"/>
    </source>
</evidence>
<dbReference type="Proteomes" id="UP000291995">
    <property type="component" value="Plasmid pYk76-cp30-6xcp30-11"/>
</dbReference>
<accession>A0A481YIF0</accession>
<reference evidence="1" key="1">
    <citation type="submission" date="2019-03" db="EMBL/GenBank/DDBJ databases">
        <title>Whole genome sequencing of Borrelia miyamotoi strains isolated at the Russian territory.</title>
        <authorList>
            <person name="Kuleshov K.V."/>
            <person name="Platonov A.E."/>
            <person name="Goptar I.A."/>
            <person name="Shipulin G.A."/>
            <person name="Markelov M.L."/>
            <person name="Koetsveld J."/>
            <person name="Kolyasnikova N.M."/>
            <person name="Sarksyan D.S."/>
            <person name="Toporkova M.G."/>
            <person name="Hovius J.W."/>
        </authorList>
    </citation>
    <scope>NUCLEOTIDE SEQUENCE</scope>
    <source>
        <strain evidence="1">Yekat-76</strain>
        <plasmid evidence="1">unnamed</plasmid>
    </source>
</reference>
<dbReference type="EMBL" id="CP036592">
    <property type="protein sequence ID" value="QBK62700.1"/>
    <property type="molecule type" value="Genomic_DNA"/>
</dbReference>
<dbReference type="EMBL" id="CP117141">
    <property type="protein sequence ID" value="WEG86233.1"/>
    <property type="molecule type" value="Genomic_DNA"/>
</dbReference>
<gene>
    <name evidence="2" type="ORF">EZU67_006060</name>
    <name evidence="1" type="ORF">EZU67_06060</name>
</gene>
<reference evidence="2" key="2">
    <citation type="submission" date="2022-12" db="EMBL/GenBank/DDBJ databases">
        <title>B. miyamotoi WGS.</title>
        <authorList>
            <person name="Kuleshov K.V."/>
            <person name="Hoornstra D."/>
            <person name="Hovius J.W."/>
            <person name="Platonov A.E."/>
            <person name="Telford S.R. III."/>
        </authorList>
    </citation>
    <scope>NUCLEOTIDE SEQUENCE</scope>
    <source>
        <strain evidence="2">Yekat-76</strain>
        <plasmid evidence="2">pYk76-cp30-6xcp30-11</plasmid>
    </source>
</reference>
<name>A0A481YIF0_9SPIR</name>
<dbReference type="AlphaFoldDB" id="A0A481YIF0"/>
<protein>
    <submittedName>
        <fullName evidence="1">Mlp family lipoprotein</fullName>
    </submittedName>
</protein>
<evidence type="ECO:0000313" key="2">
    <source>
        <dbReference type="EMBL" id="WEG86233.1"/>
    </source>
</evidence>
<keyword evidence="1" id="KW-0614">Plasmid</keyword>
<geneLocation type="plasmid" evidence="2 3">
    <name>pYk76-cp30-6xcp30-11</name>
</geneLocation>
<evidence type="ECO:0000313" key="3">
    <source>
        <dbReference type="Proteomes" id="UP000291995"/>
    </source>
</evidence>
<organism evidence="1">
    <name type="scientific">Borrelia miyamotoi</name>
    <dbReference type="NCBI Taxonomy" id="47466"/>
    <lineage>
        <taxon>Bacteria</taxon>
        <taxon>Pseudomonadati</taxon>
        <taxon>Spirochaetota</taxon>
        <taxon>Spirochaetia</taxon>
        <taxon>Spirochaetales</taxon>
        <taxon>Borreliaceae</taxon>
        <taxon>Borrelia</taxon>
    </lineage>
</organism>
<dbReference type="RefSeq" id="WP_132998525.1">
    <property type="nucleotide sequence ID" value="NZ_CP117081.1"/>
</dbReference>